<feature type="region of interest" description="Disordered" evidence="2">
    <location>
        <begin position="337"/>
        <end position="368"/>
    </location>
</feature>
<accession>A0ABY9V911</accession>
<evidence type="ECO:0000256" key="2">
    <source>
        <dbReference type="SAM" id="MobiDB-lite"/>
    </source>
</evidence>
<dbReference type="Proteomes" id="UP001305606">
    <property type="component" value="Chromosome"/>
</dbReference>
<keyword evidence="3" id="KW-0472">Membrane</keyword>
<feature type="transmembrane region" description="Helical" evidence="3">
    <location>
        <begin position="515"/>
        <end position="534"/>
    </location>
</feature>
<feature type="transmembrane region" description="Helical" evidence="3">
    <location>
        <begin position="540"/>
        <end position="561"/>
    </location>
</feature>
<protein>
    <submittedName>
        <fullName evidence="4">DUF4231 domain-containing protein</fullName>
    </submittedName>
</protein>
<name>A0ABY9V911_9ACTN</name>
<feature type="transmembrane region" description="Helical" evidence="3">
    <location>
        <begin position="393"/>
        <end position="416"/>
    </location>
</feature>
<feature type="coiled-coil region" evidence="1">
    <location>
        <begin position="593"/>
        <end position="620"/>
    </location>
</feature>
<dbReference type="NCBIfam" id="NF033634">
    <property type="entry name" value="SLATT_1"/>
    <property type="match status" value="1"/>
</dbReference>
<dbReference type="InterPro" id="IPR025325">
    <property type="entry name" value="DUF4231"/>
</dbReference>
<sequence length="632" mass="69934">MFDLLREVAHQGRRFDRQDAFELFPAPALEWADIEPLITAAAAAGLEPLAPWSVQPDGRDPTTALVRYEHNDGGESVWKAVHIREMNPLASGSTWGDVVSHVLARMSALYRTVPDNRRSPRGPVVVPELAPAVRTDTTDTEESNALDLQGNRPNGSGEPAVLRVRARSSSEPYALAELDSEHATWVYEILVCLEHAGHGLKPDDAALPFPDNLDWTHVKAFIDAASEAEVAHLLAWTIFPSHNDPTRALVWRHDNSGSGALWSAVAMADLLAPGDLPEGPHPTTWGQVIEACMTGLQDLQTTADVKYQSAGEPAPQIQQGLLTEEAVRALVNDALNRVQPAPSQNDRERTQGPNGKPSGGGDSRSDHVERTLKHRRQAATLIDQIRLARQSRFLVAGSSLTAFLLLCATATANAIVRHPDAMLPYNAACVVLLLLLLFVRRAGRRMNTGHPDGAEPKSVAALQLELELLEERRILEASAGARSSRDRQHSYRETIPQEIDRLRRETRRYRRVHNFFQWSLFVASVTMSVTAALYDPPQPGKSILIALGAFVSFTTAVTGYFKYRERAFNLQQTADAIEQHLTAYDLAIPPYNQADEAANLERLAENIETLRVEQRKREQQLEQPHQGQQEVI</sequence>
<dbReference type="RefSeq" id="WP_311039725.1">
    <property type="nucleotide sequence ID" value="NZ_CP117522.1"/>
</dbReference>
<proteinExistence type="predicted"/>
<keyword evidence="3" id="KW-0812">Transmembrane</keyword>
<feature type="region of interest" description="Disordered" evidence="2">
    <location>
        <begin position="134"/>
        <end position="159"/>
    </location>
</feature>
<keyword evidence="3" id="KW-1133">Transmembrane helix</keyword>
<evidence type="ECO:0000256" key="1">
    <source>
        <dbReference type="SAM" id="Coils"/>
    </source>
</evidence>
<reference evidence="4 5" key="1">
    <citation type="submission" date="2023-02" db="EMBL/GenBank/DDBJ databases">
        <title>Streptomyces sp. SCA4-21 with antifungal activity against Fusarium oxysporum f. sp. cubense, Streptomyces sp. SCA2-17 with antifungal activity against Fusarium oxysporum f. sp. cubense.</title>
        <authorList>
            <person name="Qi D."/>
        </authorList>
    </citation>
    <scope>NUCLEOTIDE SEQUENCE [LARGE SCALE GENOMIC DNA]</scope>
    <source>
        <strain evidence="4 5">SCA4-21</strain>
    </source>
</reference>
<dbReference type="EMBL" id="CP117522">
    <property type="protein sequence ID" value="WNF01406.1"/>
    <property type="molecule type" value="Genomic_DNA"/>
</dbReference>
<evidence type="ECO:0000256" key="3">
    <source>
        <dbReference type="SAM" id="Phobius"/>
    </source>
</evidence>
<feature type="transmembrane region" description="Helical" evidence="3">
    <location>
        <begin position="422"/>
        <end position="439"/>
    </location>
</feature>
<evidence type="ECO:0000313" key="5">
    <source>
        <dbReference type="Proteomes" id="UP001305606"/>
    </source>
</evidence>
<dbReference type="Pfam" id="PF14015">
    <property type="entry name" value="DUF4231"/>
    <property type="match status" value="1"/>
</dbReference>
<keyword evidence="5" id="KW-1185">Reference proteome</keyword>
<evidence type="ECO:0000313" key="4">
    <source>
        <dbReference type="EMBL" id="WNF01406.1"/>
    </source>
</evidence>
<organism evidence="4 5">
    <name type="scientific">Streptomyces luomodiensis</name>
    <dbReference type="NCBI Taxonomy" id="3026192"/>
    <lineage>
        <taxon>Bacteria</taxon>
        <taxon>Bacillati</taxon>
        <taxon>Actinomycetota</taxon>
        <taxon>Actinomycetes</taxon>
        <taxon>Kitasatosporales</taxon>
        <taxon>Streptomycetaceae</taxon>
        <taxon>Streptomyces</taxon>
    </lineage>
</organism>
<keyword evidence="1" id="KW-0175">Coiled coil</keyword>
<gene>
    <name evidence="4" type="ORF">PS467_41835</name>
</gene>